<accession>A0ACB7SR12</accession>
<evidence type="ECO:0000313" key="2">
    <source>
        <dbReference type="Proteomes" id="UP000821845"/>
    </source>
</evidence>
<protein>
    <submittedName>
        <fullName evidence="1">Uncharacterized protein</fullName>
    </submittedName>
</protein>
<sequence length="173" mass="18462">MVNASDSLRGSTSVHDQADAALKHVALRLNEMGYLLVRMGAALKVAGRRLWDLDSTLSIVFGPAKFKKQKASLWALDIAQLGNCTTETRLAQITAKIINAYAARSTPSTIYKGVDHIGDIVGSTGDSLEDIAVRLAVPKVNGTAVHLPKPELTESGEALLQNIIDVVVKHGAH</sequence>
<organism evidence="1 2">
    <name type="scientific">Hyalomma asiaticum</name>
    <name type="common">Tick</name>
    <dbReference type="NCBI Taxonomy" id="266040"/>
    <lineage>
        <taxon>Eukaryota</taxon>
        <taxon>Metazoa</taxon>
        <taxon>Ecdysozoa</taxon>
        <taxon>Arthropoda</taxon>
        <taxon>Chelicerata</taxon>
        <taxon>Arachnida</taxon>
        <taxon>Acari</taxon>
        <taxon>Parasitiformes</taxon>
        <taxon>Ixodida</taxon>
        <taxon>Ixodoidea</taxon>
        <taxon>Ixodidae</taxon>
        <taxon>Hyalomminae</taxon>
        <taxon>Hyalomma</taxon>
    </lineage>
</organism>
<name>A0ACB7SR12_HYAAI</name>
<comment type="caution">
    <text evidence="1">The sequence shown here is derived from an EMBL/GenBank/DDBJ whole genome shotgun (WGS) entry which is preliminary data.</text>
</comment>
<evidence type="ECO:0000313" key="1">
    <source>
        <dbReference type="EMBL" id="KAH6937411.1"/>
    </source>
</evidence>
<gene>
    <name evidence="1" type="ORF">HPB50_000098</name>
</gene>
<dbReference type="Proteomes" id="UP000821845">
    <property type="component" value="Chromosome 2"/>
</dbReference>
<proteinExistence type="predicted"/>
<keyword evidence="2" id="KW-1185">Reference proteome</keyword>
<dbReference type="EMBL" id="CM023482">
    <property type="protein sequence ID" value="KAH6937411.1"/>
    <property type="molecule type" value="Genomic_DNA"/>
</dbReference>
<reference evidence="1" key="1">
    <citation type="submission" date="2020-05" db="EMBL/GenBank/DDBJ databases">
        <title>Large-scale comparative analyses of tick genomes elucidate their genetic diversity and vector capacities.</title>
        <authorList>
            <person name="Jia N."/>
            <person name="Wang J."/>
            <person name="Shi W."/>
            <person name="Du L."/>
            <person name="Sun Y."/>
            <person name="Zhan W."/>
            <person name="Jiang J."/>
            <person name="Wang Q."/>
            <person name="Zhang B."/>
            <person name="Ji P."/>
            <person name="Sakyi L.B."/>
            <person name="Cui X."/>
            <person name="Yuan T."/>
            <person name="Jiang B."/>
            <person name="Yang W."/>
            <person name="Lam T.T.-Y."/>
            <person name="Chang Q."/>
            <person name="Ding S."/>
            <person name="Wang X."/>
            <person name="Zhu J."/>
            <person name="Ruan X."/>
            <person name="Zhao L."/>
            <person name="Wei J."/>
            <person name="Que T."/>
            <person name="Du C."/>
            <person name="Cheng J."/>
            <person name="Dai P."/>
            <person name="Han X."/>
            <person name="Huang E."/>
            <person name="Gao Y."/>
            <person name="Liu J."/>
            <person name="Shao H."/>
            <person name="Ye R."/>
            <person name="Li L."/>
            <person name="Wei W."/>
            <person name="Wang X."/>
            <person name="Wang C."/>
            <person name="Yang T."/>
            <person name="Huo Q."/>
            <person name="Li W."/>
            <person name="Guo W."/>
            <person name="Chen H."/>
            <person name="Zhou L."/>
            <person name="Ni X."/>
            <person name="Tian J."/>
            <person name="Zhou Y."/>
            <person name="Sheng Y."/>
            <person name="Liu T."/>
            <person name="Pan Y."/>
            <person name="Xia L."/>
            <person name="Li J."/>
            <person name="Zhao F."/>
            <person name="Cao W."/>
        </authorList>
    </citation>
    <scope>NUCLEOTIDE SEQUENCE</scope>
    <source>
        <strain evidence="1">Hyas-2018</strain>
    </source>
</reference>